<accession>A0AAE9R3K6</accession>
<sequence length="52" mass="6114">MLSGNFGCLECGFLYYKATTDNDDWSFLECQRCGSYKTKELKQSEERDERCN</sequence>
<name>A0AAE9R3K6_STREQ</name>
<comment type="caution">
    <text evidence="1">The sequence shown here is derived from an EMBL/GenBank/DDBJ whole genome shotgun (WGS) entry which is preliminary data.</text>
</comment>
<gene>
    <name evidence="1" type="ORF">NCTC11557_02447</name>
</gene>
<dbReference type="Proteomes" id="UP000339049">
    <property type="component" value="Unassembled WGS sequence"/>
</dbReference>
<reference evidence="1 2" key="1">
    <citation type="submission" date="2019-05" db="EMBL/GenBank/DDBJ databases">
        <authorList>
            <consortium name="Pathogen Informatics"/>
        </authorList>
    </citation>
    <scope>NUCLEOTIDE SEQUENCE [LARGE SCALE GENOMIC DNA]</scope>
    <source>
        <strain evidence="1 2">NCTC11557</strain>
    </source>
</reference>
<protein>
    <submittedName>
        <fullName evidence="1">Uncharacterized protein</fullName>
    </submittedName>
</protein>
<dbReference type="AlphaFoldDB" id="A0AAE9R3K6"/>
<evidence type="ECO:0000313" key="2">
    <source>
        <dbReference type="Proteomes" id="UP000339049"/>
    </source>
</evidence>
<evidence type="ECO:0000313" key="1">
    <source>
        <dbReference type="EMBL" id="VTT27485.1"/>
    </source>
</evidence>
<proteinExistence type="predicted"/>
<organism evidence="1 2">
    <name type="scientific">Streptococcus dysgalactiae subsp. equisimilis</name>
    <name type="common">Streptococcus equisimilis</name>
    <dbReference type="NCBI Taxonomy" id="119602"/>
    <lineage>
        <taxon>Bacteria</taxon>
        <taxon>Bacillati</taxon>
        <taxon>Bacillota</taxon>
        <taxon>Bacilli</taxon>
        <taxon>Lactobacillales</taxon>
        <taxon>Streptococcaceae</taxon>
        <taxon>Streptococcus</taxon>
    </lineage>
</organism>
<dbReference type="EMBL" id="CABEIY010000008">
    <property type="protein sequence ID" value="VTT27485.1"/>
    <property type="molecule type" value="Genomic_DNA"/>
</dbReference>